<comment type="caution">
    <text evidence="8">The sequence shown here is derived from an EMBL/GenBank/DDBJ whole genome shotgun (WGS) entry which is preliminary data.</text>
</comment>
<dbReference type="InterPro" id="IPR036860">
    <property type="entry name" value="SH2_dom_sf"/>
</dbReference>
<keyword evidence="3" id="KW-0449">Lipoprotein</keyword>
<dbReference type="SUPFAM" id="SSF55550">
    <property type="entry name" value="SH2 domain"/>
    <property type="match status" value="1"/>
</dbReference>
<accession>A0A8X7X591</accession>
<dbReference type="InterPro" id="IPR001452">
    <property type="entry name" value="SH3_domain"/>
</dbReference>
<feature type="domain" description="SH2" evidence="6">
    <location>
        <begin position="237"/>
        <end position="334"/>
    </location>
</feature>
<dbReference type="Proteomes" id="UP000886611">
    <property type="component" value="Unassembled WGS sequence"/>
</dbReference>
<gene>
    <name evidence="8" type="primary">Sla2</name>
    <name evidence="8" type="ORF">GTO96_0008475</name>
</gene>
<dbReference type="Pfam" id="PF00018">
    <property type="entry name" value="SH3_1"/>
    <property type="match status" value="1"/>
</dbReference>
<dbReference type="Pfam" id="PF13873">
    <property type="entry name" value="Myb_DNA-bind_5"/>
    <property type="match status" value="1"/>
</dbReference>
<evidence type="ECO:0000256" key="3">
    <source>
        <dbReference type="ARBA" id="ARBA00023288"/>
    </source>
</evidence>
<dbReference type="InterPro" id="IPR028002">
    <property type="entry name" value="Myb_DNA-bind_5"/>
</dbReference>
<protein>
    <submittedName>
        <fullName evidence="8">SLAP2 protein</fullName>
    </submittedName>
</protein>
<feature type="non-terminal residue" evidence="8">
    <location>
        <position position="406"/>
    </location>
</feature>
<feature type="domain" description="SH3" evidence="7">
    <location>
        <begin position="176"/>
        <end position="235"/>
    </location>
</feature>
<reference evidence="8 9" key="1">
    <citation type="journal article" date="2021" name="Cell">
        <title>Tracing the genetic footprints of vertebrate landing in non-teleost ray-finned fishes.</title>
        <authorList>
            <person name="Bi X."/>
            <person name="Wang K."/>
            <person name="Yang L."/>
            <person name="Pan H."/>
            <person name="Jiang H."/>
            <person name="Wei Q."/>
            <person name="Fang M."/>
            <person name="Yu H."/>
            <person name="Zhu C."/>
            <person name="Cai Y."/>
            <person name="He Y."/>
            <person name="Gan X."/>
            <person name="Zeng H."/>
            <person name="Yu D."/>
            <person name="Zhu Y."/>
            <person name="Jiang H."/>
            <person name="Qiu Q."/>
            <person name="Yang H."/>
            <person name="Zhang Y.E."/>
            <person name="Wang W."/>
            <person name="Zhu M."/>
            <person name="He S."/>
            <person name="Zhang G."/>
        </authorList>
    </citation>
    <scope>NUCLEOTIDE SEQUENCE [LARGE SCALE GENOMIC DNA]</scope>
    <source>
        <strain evidence="8">Bchr_013</strain>
    </source>
</reference>
<dbReference type="PRINTS" id="PR00401">
    <property type="entry name" value="SH2DOMAIN"/>
</dbReference>
<sequence length="406" mass="45121">MDSKGPNFTVAENHALLEGVRCHYSSIVGHFNSLKGREVNKICKQNICEDITKNVNAIGSGQKKTTKQVILRWKNLKAKATKDLAEAKNPTTGINPFKRGEYTDIVLDIIGGDKSEALHGIDGVEVDGEPTVTEEGGPGLPNEEDIFALNLSQVVEEESGSSQTEPAVVTELLKTMNKCVVVALYDYPSGDAVEPTIRVGQTVTILAEEGEWWRVRSASGKEGYIPNTYAAKVFHRWLYEGISRQKAEELLLLPPNQAGSFLIRQSQTRKGAYSLSVRRTNNVFTDTVKHYKINKLDNGWYYISPRLTFPSLKDMVDFYGEMKEGICCTLTEPCCIQGSNNVPVQNVPEPVIVRKPTINWKEVDSSMLFNKDKENSDDTLLSEGLREAINSYLFMTEELGSATELS</sequence>
<dbReference type="Gene3D" id="2.30.30.40">
    <property type="entry name" value="SH3 Domains"/>
    <property type="match status" value="1"/>
</dbReference>
<keyword evidence="2 4" id="KW-0727">SH2 domain</keyword>
<dbReference type="PROSITE" id="PS50002">
    <property type="entry name" value="SH3"/>
    <property type="match status" value="1"/>
</dbReference>
<dbReference type="AlphaFoldDB" id="A0A8X7X591"/>
<proteinExistence type="predicted"/>
<dbReference type="Pfam" id="PF00017">
    <property type="entry name" value="SH2"/>
    <property type="match status" value="1"/>
</dbReference>
<evidence type="ECO:0000313" key="8">
    <source>
        <dbReference type="EMBL" id="KAG2461394.1"/>
    </source>
</evidence>
<evidence type="ECO:0000259" key="6">
    <source>
        <dbReference type="PROSITE" id="PS50001"/>
    </source>
</evidence>
<name>A0A8X7X591_POLSE</name>
<evidence type="ECO:0000256" key="4">
    <source>
        <dbReference type="PROSITE-ProRule" id="PRU00191"/>
    </source>
</evidence>
<keyword evidence="1 5" id="KW-0728">SH3 domain</keyword>
<evidence type="ECO:0000313" key="9">
    <source>
        <dbReference type="Proteomes" id="UP000886611"/>
    </source>
</evidence>
<dbReference type="SMART" id="SM00326">
    <property type="entry name" value="SH3"/>
    <property type="match status" value="1"/>
</dbReference>
<evidence type="ECO:0000256" key="2">
    <source>
        <dbReference type="ARBA" id="ARBA00022999"/>
    </source>
</evidence>
<dbReference type="SUPFAM" id="SSF50044">
    <property type="entry name" value="SH3-domain"/>
    <property type="match status" value="1"/>
</dbReference>
<dbReference type="InterPro" id="IPR043539">
    <property type="entry name" value="Grb2-like"/>
</dbReference>
<evidence type="ECO:0000259" key="7">
    <source>
        <dbReference type="PROSITE" id="PS50002"/>
    </source>
</evidence>
<evidence type="ECO:0000256" key="1">
    <source>
        <dbReference type="ARBA" id="ARBA00022443"/>
    </source>
</evidence>
<dbReference type="EMBL" id="JAATIS010004524">
    <property type="protein sequence ID" value="KAG2461394.1"/>
    <property type="molecule type" value="Genomic_DNA"/>
</dbReference>
<evidence type="ECO:0000256" key="5">
    <source>
        <dbReference type="PROSITE-ProRule" id="PRU00192"/>
    </source>
</evidence>
<dbReference type="SMART" id="SM00252">
    <property type="entry name" value="SH2"/>
    <property type="match status" value="1"/>
</dbReference>
<feature type="non-terminal residue" evidence="8">
    <location>
        <position position="1"/>
    </location>
</feature>
<dbReference type="InterPro" id="IPR036028">
    <property type="entry name" value="SH3-like_dom_sf"/>
</dbReference>
<dbReference type="PROSITE" id="PS50001">
    <property type="entry name" value="SH2"/>
    <property type="match status" value="1"/>
</dbReference>
<organism evidence="8 9">
    <name type="scientific">Polypterus senegalus</name>
    <name type="common">Senegal bichir</name>
    <dbReference type="NCBI Taxonomy" id="55291"/>
    <lineage>
        <taxon>Eukaryota</taxon>
        <taxon>Metazoa</taxon>
        <taxon>Chordata</taxon>
        <taxon>Craniata</taxon>
        <taxon>Vertebrata</taxon>
        <taxon>Euteleostomi</taxon>
        <taxon>Actinopterygii</taxon>
        <taxon>Polypteriformes</taxon>
        <taxon>Polypteridae</taxon>
        <taxon>Polypterus</taxon>
    </lineage>
</organism>
<dbReference type="InterPro" id="IPR000980">
    <property type="entry name" value="SH2"/>
</dbReference>
<keyword evidence="9" id="KW-1185">Reference proteome</keyword>
<dbReference type="Gene3D" id="3.30.505.10">
    <property type="entry name" value="SH2 domain"/>
    <property type="match status" value="1"/>
</dbReference>
<dbReference type="PANTHER" id="PTHR46037">
    <property type="entry name" value="PROTEIN ENHANCER OF SEVENLESS 2B"/>
    <property type="match status" value="1"/>
</dbReference>